<evidence type="ECO:0000313" key="6">
    <source>
        <dbReference type="EMBL" id="TRM69424.1"/>
    </source>
</evidence>
<organism evidence="6 7">
    <name type="scientific">Schizophyllum amplum</name>
    <dbReference type="NCBI Taxonomy" id="97359"/>
    <lineage>
        <taxon>Eukaryota</taxon>
        <taxon>Fungi</taxon>
        <taxon>Dikarya</taxon>
        <taxon>Basidiomycota</taxon>
        <taxon>Agaricomycotina</taxon>
        <taxon>Agaricomycetes</taxon>
        <taxon>Agaricomycetidae</taxon>
        <taxon>Agaricales</taxon>
        <taxon>Schizophyllaceae</taxon>
        <taxon>Schizophyllum</taxon>
    </lineage>
</organism>
<dbReference type="OrthoDB" id="7130006at2759"/>
<evidence type="ECO:0000313" key="7">
    <source>
        <dbReference type="Proteomes" id="UP000320762"/>
    </source>
</evidence>
<dbReference type="STRING" id="97359.A0A550CXA1"/>
<keyword evidence="2" id="KW-0058">Aromatic hydrocarbons catabolism</keyword>
<comment type="similarity">
    <text evidence="1">Belongs to the peptidase S33 family.</text>
</comment>
<dbReference type="AlphaFoldDB" id="A0A550CXA1"/>
<dbReference type="InterPro" id="IPR016292">
    <property type="entry name" value="Epoxide_hydrolase"/>
</dbReference>
<dbReference type="PANTHER" id="PTHR21661:SF35">
    <property type="entry name" value="EPOXIDE HYDROLASE"/>
    <property type="match status" value="1"/>
</dbReference>
<dbReference type="GO" id="GO:0004301">
    <property type="term" value="F:epoxide hydrolase activity"/>
    <property type="evidence" value="ECO:0007669"/>
    <property type="project" value="TreeGrafter"/>
</dbReference>
<dbReference type="SUPFAM" id="SSF53474">
    <property type="entry name" value="alpha/beta-Hydrolases"/>
    <property type="match status" value="1"/>
</dbReference>
<dbReference type="InterPro" id="IPR000639">
    <property type="entry name" value="Epox_hydrolase-like"/>
</dbReference>
<dbReference type="PANTHER" id="PTHR21661">
    <property type="entry name" value="EPOXIDE HYDROLASE 1-RELATED"/>
    <property type="match status" value="1"/>
</dbReference>
<proteinExistence type="inferred from homology"/>
<evidence type="ECO:0000256" key="4">
    <source>
        <dbReference type="PIRSR" id="PIRSR001112-1"/>
    </source>
</evidence>
<accession>A0A550CXA1</accession>
<dbReference type="InterPro" id="IPR029058">
    <property type="entry name" value="AB_hydrolase_fold"/>
</dbReference>
<dbReference type="PRINTS" id="PR00412">
    <property type="entry name" value="EPOXHYDRLASE"/>
</dbReference>
<feature type="active site" description="Proton acceptor" evidence="4">
    <location>
        <position position="372"/>
    </location>
</feature>
<dbReference type="EMBL" id="VDMD01000001">
    <property type="protein sequence ID" value="TRM69424.1"/>
    <property type="molecule type" value="Genomic_DNA"/>
</dbReference>
<feature type="active site" description="Nucleophile" evidence="4">
    <location>
        <position position="182"/>
    </location>
</feature>
<dbReference type="Pfam" id="PF06441">
    <property type="entry name" value="EHN"/>
    <property type="match status" value="1"/>
</dbReference>
<keyword evidence="3 6" id="KW-0378">Hydrolase</keyword>
<keyword evidence="7" id="KW-1185">Reference proteome</keyword>
<evidence type="ECO:0000256" key="2">
    <source>
        <dbReference type="ARBA" id="ARBA00022797"/>
    </source>
</evidence>
<evidence type="ECO:0000256" key="1">
    <source>
        <dbReference type="ARBA" id="ARBA00010088"/>
    </source>
</evidence>
<evidence type="ECO:0000256" key="3">
    <source>
        <dbReference type="ARBA" id="ARBA00022801"/>
    </source>
</evidence>
<dbReference type="GO" id="GO:0097176">
    <property type="term" value="P:epoxide metabolic process"/>
    <property type="evidence" value="ECO:0007669"/>
    <property type="project" value="TreeGrafter"/>
</dbReference>
<dbReference type="Gene3D" id="3.40.50.1820">
    <property type="entry name" value="alpha/beta hydrolase"/>
    <property type="match status" value="1"/>
</dbReference>
<protein>
    <submittedName>
        <fullName evidence="6">Alpha/Beta hydrolase protein</fullName>
    </submittedName>
</protein>
<reference evidence="6 7" key="1">
    <citation type="journal article" date="2019" name="New Phytol.">
        <title>Comparative genomics reveals unique wood-decay strategies and fruiting body development in the Schizophyllaceae.</title>
        <authorList>
            <person name="Almasi E."/>
            <person name="Sahu N."/>
            <person name="Krizsan K."/>
            <person name="Balint B."/>
            <person name="Kovacs G.M."/>
            <person name="Kiss B."/>
            <person name="Cseklye J."/>
            <person name="Drula E."/>
            <person name="Henrissat B."/>
            <person name="Nagy I."/>
            <person name="Chovatia M."/>
            <person name="Adam C."/>
            <person name="LaButti K."/>
            <person name="Lipzen A."/>
            <person name="Riley R."/>
            <person name="Grigoriev I.V."/>
            <person name="Nagy L.G."/>
        </authorList>
    </citation>
    <scope>NUCLEOTIDE SEQUENCE [LARGE SCALE GENOMIC DNA]</scope>
    <source>
        <strain evidence="6 7">NL-1724</strain>
    </source>
</reference>
<gene>
    <name evidence="6" type="ORF">BD626DRAFT_474011</name>
</gene>
<dbReference type="InterPro" id="IPR010497">
    <property type="entry name" value="Epoxide_hydro_N"/>
</dbReference>
<feature type="domain" description="Epoxide hydrolase N-terminal" evidence="5">
    <location>
        <begin position="5"/>
        <end position="118"/>
    </location>
</feature>
<dbReference type="PIRSF" id="PIRSF001112">
    <property type="entry name" value="Epoxide_hydrolase"/>
    <property type="match status" value="1"/>
</dbReference>
<dbReference type="Proteomes" id="UP000320762">
    <property type="component" value="Unassembled WGS sequence"/>
</dbReference>
<feature type="active site" description="Proton donor" evidence="4">
    <location>
        <position position="313"/>
    </location>
</feature>
<evidence type="ECO:0000259" key="5">
    <source>
        <dbReference type="Pfam" id="PF06441"/>
    </source>
</evidence>
<name>A0A550CXA1_9AGAR</name>
<sequence>MTATPKPFRIHVSDEKLNWINDRVRTSTVIPDVPHDKGKEWDDGVPSSVMQEYVDFWRETYDWRAEEARINSTFEMFTVPIEEGGETIDLHFVHHRSASPSAVPLLFAHGWPGSFLEVESLLKLTASEGDFPGFHIIAPSLPGFAFSSSPQSSEFSLGSIASIYHKLMKTLGYDHYLLQGGDWGSLITRIMAMDHPDACVGIHINFLIAGIPSPLREPLTTMRFAAGYFRDTLRLKLGLKWLNGSESGFSKIQATKPQTISQVLADSPVGMLAWIFDKLHALSDPAYEWDKARVITWTTTYLLTESSAHARIYKYARRKMDKEVSSRIIPAEVALGASAFAHDPGYAPQWLVSARIGKNVVFYNDTHKVGGHFPSVEVPDLFIADLKSFVGRVRNGDRWKLLEGKLN</sequence>
<comment type="caution">
    <text evidence="6">The sequence shown here is derived from an EMBL/GenBank/DDBJ whole genome shotgun (WGS) entry which is preliminary data.</text>
</comment>